<reference evidence="2 3" key="1">
    <citation type="submission" date="2017-12" db="EMBL/GenBank/DDBJ databases">
        <title>Confluentibacter flavum sp. nov., isolated from the saline lake.</title>
        <authorList>
            <person name="Yu L."/>
        </authorList>
    </citation>
    <scope>NUCLEOTIDE SEQUENCE [LARGE SCALE GENOMIC DNA]</scope>
    <source>
        <strain evidence="2 3">3B</strain>
    </source>
</reference>
<dbReference type="GO" id="GO:0016740">
    <property type="term" value="F:transferase activity"/>
    <property type="evidence" value="ECO:0007669"/>
    <property type="project" value="UniProtKB-KW"/>
</dbReference>
<evidence type="ECO:0000313" key="2">
    <source>
        <dbReference type="EMBL" id="PKQ43550.1"/>
    </source>
</evidence>
<protein>
    <submittedName>
        <fullName evidence="2">Glycosyl transferase</fullName>
    </submittedName>
</protein>
<accession>A0A2N3HEZ1</accession>
<dbReference type="Pfam" id="PF00535">
    <property type="entry name" value="Glycos_transf_2"/>
    <property type="match status" value="1"/>
</dbReference>
<dbReference type="EMBL" id="PJEO01000057">
    <property type="protein sequence ID" value="PKQ43550.1"/>
    <property type="molecule type" value="Genomic_DNA"/>
</dbReference>
<evidence type="ECO:0000313" key="3">
    <source>
        <dbReference type="Proteomes" id="UP000233435"/>
    </source>
</evidence>
<dbReference type="CDD" id="cd00761">
    <property type="entry name" value="Glyco_tranf_GTA_type"/>
    <property type="match status" value="1"/>
</dbReference>
<dbReference type="SUPFAM" id="SSF53448">
    <property type="entry name" value="Nucleotide-diphospho-sugar transferases"/>
    <property type="match status" value="1"/>
</dbReference>
<proteinExistence type="predicted"/>
<dbReference type="AlphaFoldDB" id="A0A2N3HEZ1"/>
<keyword evidence="2" id="KW-0808">Transferase</keyword>
<dbReference type="RefSeq" id="WP_106661296.1">
    <property type="nucleotide sequence ID" value="NZ_PJEO01000057.1"/>
</dbReference>
<dbReference type="OrthoDB" id="761861at2"/>
<gene>
    <name evidence="2" type="ORF">CSW08_17935</name>
</gene>
<comment type="caution">
    <text evidence="2">The sequence shown here is derived from an EMBL/GenBank/DDBJ whole genome shotgun (WGS) entry which is preliminary data.</text>
</comment>
<dbReference type="Proteomes" id="UP000233435">
    <property type="component" value="Unassembled WGS sequence"/>
</dbReference>
<organism evidence="2 3">
    <name type="scientific">Confluentibacter flavum</name>
    <dbReference type="NCBI Taxonomy" id="1909700"/>
    <lineage>
        <taxon>Bacteria</taxon>
        <taxon>Pseudomonadati</taxon>
        <taxon>Bacteroidota</taxon>
        <taxon>Flavobacteriia</taxon>
        <taxon>Flavobacteriales</taxon>
        <taxon>Flavobacteriaceae</taxon>
        <taxon>Confluentibacter</taxon>
    </lineage>
</organism>
<evidence type="ECO:0000259" key="1">
    <source>
        <dbReference type="Pfam" id="PF00535"/>
    </source>
</evidence>
<dbReference type="InterPro" id="IPR029044">
    <property type="entry name" value="Nucleotide-diphossugar_trans"/>
</dbReference>
<feature type="domain" description="Glycosyltransferase 2-like" evidence="1">
    <location>
        <begin position="3"/>
        <end position="131"/>
    </location>
</feature>
<dbReference type="InterPro" id="IPR001173">
    <property type="entry name" value="Glyco_trans_2-like"/>
</dbReference>
<name>A0A2N3HEZ1_9FLAO</name>
<sequence length="284" mass="33377">MISILIPTYNYNVVPLVSELHDQCLKCAIEFEILVYDDGSKSQINSFNNTINNIQNCTFKELPNNIGRSSIRNLLAKDAKYNLLLFIDSGTFPKEKNFIEKYIAIKNEKVICGGMTYLKKIPKKPYKLRWVYTKKRERKTLCSSNFLIKKKIFKGYPFDESIKSYGYEDVLFFNTLKRNQIQICFFKNQVVHNSDDDANTFLKKTEYAIENLSHLVEQGKLTKEDSKVFKYSFYIEKLNLVRLATLVFKILKKPIVLNLNSNYPFLLLYDMYRIGYLCQLKTKK</sequence>
<dbReference type="Gene3D" id="3.90.550.10">
    <property type="entry name" value="Spore Coat Polysaccharide Biosynthesis Protein SpsA, Chain A"/>
    <property type="match status" value="1"/>
</dbReference>
<keyword evidence="3" id="KW-1185">Reference proteome</keyword>